<proteinExistence type="predicted"/>
<evidence type="ECO:0000313" key="1">
    <source>
        <dbReference type="EMBL" id="SDM20457.1"/>
    </source>
</evidence>
<dbReference type="Proteomes" id="UP000199242">
    <property type="component" value="Unassembled WGS sequence"/>
</dbReference>
<gene>
    <name evidence="1" type="ORF">SAMN05216273_1175</name>
</gene>
<organism evidence="1 2">
    <name type="scientific">Chryseobacterium taihuense</name>
    <dbReference type="NCBI Taxonomy" id="1141221"/>
    <lineage>
        <taxon>Bacteria</taxon>
        <taxon>Pseudomonadati</taxon>
        <taxon>Bacteroidota</taxon>
        <taxon>Flavobacteriia</taxon>
        <taxon>Flavobacteriales</taxon>
        <taxon>Weeksellaceae</taxon>
        <taxon>Chryseobacterium group</taxon>
        <taxon>Chryseobacterium</taxon>
    </lineage>
</organism>
<comment type="caution">
    <text evidence="1">The sequence shown here is derived from an EMBL/GenBank/DDBJ whole genome shotgun (WGS) entry which is preliminary data.</text>
</comment>
<protein>
    <recommendedName>
        <fullName evidence="3">Lipoprotein</fullName>
    </recommendedName>
</protein>
<keyword evidence="2" id="KW-1185">Reference proteome</keyword>
<accession>A0ABY0R020</accession>
<reference evidence="1 2" key="1">
    <citation type="submission" date="2016-10" db="EMBL/GenBank/DDBJ databases">
        <authorList>
            <person name="Varghese N."/>
            <person name="Submissions S."/>
        </authorList>
    </citation>
    <scope>NUCLEOTIDE SEQUENCE [LARGE SCALE GENOMIC DNA]</scope>
    <source>
        <strain evidence="1 2">CGMCC 1.10941</strain>
    </source>
</reference>
<evidence type="ECO:0008006" key="3">
    <source>
        <dbReference type="Google" id="ProtNLM"/>
    </source>
</evidence>
<name>A0ABY0R020_9FLAO</name>
<evidence type="ECO:0000313" key="2">
    <source>
        <dbReference type="Proteomes" id="UP000199242"/>
    </source>
</evidence>
<dbReference type="EMBL" id="FNHD01000017">
    <property type="protein sequence ID" value="SDM20457.1"/>
    <property type="molecule type" value="Genomic_DNA"/>
</dbReference>
<sequence length="107" mass="12700">MLLLLINCANSVKKSNNVSVNGNCVENLDFKEDYFKNIETVQNYIYRQGDPQKAYQSLKFIAKYSKVSFEDMANYARTYPLGTYEKDYPIWLEWYEKNKCNNIQLKK</sequence>